<protein>
    <submittedName>
        <fullName evidence="1">Uncharacterized protein</fullName>
    </submittedName>
</protein>
<organism evidence="1">
    <name type="scientific">Candidatus Kentrum sp. SD</name>
    <dbReference type="NCBI Taxonomy" id="2126332"/>
    <lineage>
        <taxon>Bacteria</taxon>
        <taxon>Pseudomonadati</taxon>
        <taxon>Pseudomonadota</taxon>
        <taxon>Gammaproteobacteria</taxon>
        <taxon>Candidatus Kentrum</taxon>
    </lineage>
</organism>
<sequence length="70" mass="7894">MYRKNKNFGNQLGCRVDKRKHIHPCYAGGTPALLPRRGIVFIGPGRSLARQFSSSKIGITARMFERDFLG</sequence>
<dbReference type="EMBL" id="CAADFU010000002">
    <property type="protein sequence ID" value="VFK39224.1"/>
    <property type="molecule type" value="Genomic_DNA"/>
</dbReference>
<name>A0A450Y4Q0_9GAMM</name>
<reference evidence="1" key="1">
    <citation type="submission" date="2019-02" db="EMBL/GenBank/DDBJ databases">
        <authorList>
            <person name="Gruber-Vodicka R. H."/>
            <person name="Seah K. B. B."/>
        </authorList>
    </citation>
    <scope>NUCLEOTIDE SEQUENCE</scope>
    <source>
        <strain evidence="2">BECK_S1320</strain>
        <strain evidence="1">BECK_S1321</strain>
    </source>
</reference>
<dbReference type="AlphaFoldDB" id="A0A450Y4Q0"/>
<dbReference type="EMBL" id="CAADFR010000002">
    <property type="protein sequence ID" value="VFK36520.1"/>
    <property type="molecule type" value="Genomic_DNA"/>
</dbReference>
<gene>
    <name evidence="2" type="ORF">BECKSD772E_GA0070983_100250</name>
    <name evidence="1" type="ORF">BECKSD772F_GA0070984_100252</name>
</gene>
<evidence type="ECO:0000313" key="2">
    <source>
        <dbReference type="EMBL" id="VFK39224.1"/>
    </source>
</evidence>
<proteinExistence type="predicted"/>
<accession>A0A450Y4Q0</accession>
<evidence type="ECO:0000313" key="1">
    <source>
        <dbReference type="EMBL" id="VFK36520.1"/>
    </source>
</evidence>